<proteinExistence type="predicted"/>
<dbReference type="EMBL" id="ADBY01000058">
    <property type="protein sequence ID" value="EFE93549.1"/>
    <property type="molecule type" value="Genomic_DNA"/>
</dbReference>
<evidence type="ECO:0000313" key="1">
    <source>
        <dbReference type="EMBL" id="EFE93549.1"/>
    </source>
</evidence>
<protein>
    <submittedName>
        <fullName evidence="1">Uncharacterized protein</fullName>
    </submittedName>
</protein>
<organism evidence="1 2">
    <name type="scientific">Serratia odorifera DSM 4582</name>
    <dbReference type="NCBI Taxonomy" id="667129"/>
    <lineage>
        <taxon>Bacteria</taxon>
        <taxon>Pseudomonadati</taxon>
        <taxon>Pseudomonadota</taxon>
        <taxon>Gammaproteobacteria</taxon>
        <taxon>Enterobacterales</taxon>
        <taxon>Yersiniaceae</taxon>
        <taxon>Serratia</taxon>
    </lineage>
</organism>
<reference evidence="1 2" key="1">
    <citation type="submission" date="2010-01" db="EMBL/GenBank/DDBJ databases">
        <authorList>
            <person name="Muzny D."/>
            <person name="Qin X."/>
            <person name="Deng J."/>
            <person name="Jiang H."/>
            <person name="Liu Y."/>
            <person name="Qu J."/>
            <person name="Song X.-Z."/>
            <person name="Zhang L."/>
            <person name="Thornton R."/>
            <person name="Coyle M."/>
            <person name="Francisco L."/>
            <person name="Jackson L."/>
            <person name="Javaid M."/>
            <person name="Korchina V."/>
            <person name="Kovar C."/>
            <person name="Mata R."/>
            <person name="Mathew T."/>
            <person name="Ngo R."/>
            <person name="Nguyen L."/>
            <person name="Nguyen N."/>
            <person name="Okwuonu G."/>
            <person name="Ongeri F."/>
            <person name="Pham C."/>
            <person name="Simmons D."/>
            <person name="Wilczek-Boney K."/>
            <person name="Hale W."/>
            <person name="Jakkamsetti A."/>
            <person name="Pham P."/>
            <person name="Ruth R."/>
            <person name="San Lucas F."/>
            <person name="Warren J."/>
            <person name="Zhang J."/>
            <person name="Zhao Z."/>
            <person name="Zhou C."/>
            <person name="Zhu D."/>
            <person name="Lee S."/>
            <person name="Bess C."/>
            <person name="Blankenburg K."/>
            <person name="Forbes L."/>
            <person name="Fu Q."/>
            <person name="Gubbala S."/>
            <person name="Hirani K."/>
            <person name="Jayaseelan J.C."/>
            <person name="Lara F."/>
            <person name="Munidasa M."/>
            <person name="Palculict T."/>
            <person name="Patil S."/>
            <person name="Pu L.-L."/>
            <person name="Saada N."/>
            <person name="Tang L."/>
            <person name="Weissenberger G."/>
            <person name="Zhu Y."/>
            <person name="Hemphill L."/>
            <person name="Shang Y."/>
            <person name="Youmans B."/>
            <person name="Ayvaz T."/>
            <person name="Ross M."/>
            <person name="Santibanez J."/>
            <person name="Aqrawi P."/>
            <person name="Gross S."/>
            <person name="Joshi V."/>
            <person name="Fowler G."/>
            <person name="Nazareth L."/>
            <person name="Reid J."/>
            <person name="Worley K."/>
            <person name="Petrosino J."/>
            <person name="Highlander S."/>
            <person name="Gibbs R."/>
        </authorList>
    </citation>
    <scope>NUCLEOTIDE SEQUENCE [LARGE SCALE GENOMIC DNA]</scope>
    <source>
        <strain evidence="1 2">DSM 4582</strain>
    </source>
</reference>
<dbReference type="STRING" id="667129.HMPREF0758_4433"/>
<evidence type="ECO:0000313" key="2">
    <source>
        <dbReference type="Proteomes" id="UP000005723"/>
    </source>
</evidence>
<dbReference type="AlphaFoldDB" id="D4E8D3"/>
<dbReference type="RefSeq" id="WP_004964942.1">
    <property type="nucleotide sequence ID" value="NZ_GG753567.1"/>
</dbReference>
<dbReference type="HOGENOM" id="CLU_894161_0_0_6"/>
<dbReference type="Proteomes" id="UP000005723">
    <property type="component" value="Unassembled WGS sequence"/>
</dbReference>
<accession>D4E8D3</accession>
<keyword evidence="2" id="KW-1185">Reference proteome</keyword>
<sequence length="330" mass="37139">MANVDSKIPFIYCRIGRAAEFLDMHAFDLLSLGACGKIGLCVRLNGMGSILSLDGNIKKHEDWYASLDYDHSVLAAAKYISTYASFSIDNIFENDDFSPGFYPQFYKARRGDDTEDESWSQSHRGRAYGLWTLPTRIINTILIDGTASAGGVALGFNKSDENTPAGWLFPLTIAEINENGVDSVEVDEDYEEIYEKLDLTENDLWITAETVRRLVDFNGDYYNLEPGASGIAGVKNHEIKRGEIVHHSSERHAGNREQILMAALRLREQQNSVFEEYCRKSSGEINYSAWARELINRPDFFINQTAPIKTESKIAEILSNAHKSPSERKT</sequence>
<gene>
    <name evidence="1" type="ORF">HMPREF0758_4433</name>
</gene>
<dbReference type="OrthoDB" id="6447189at2"/>
<comment type="caution">
    <text evidence="1">The sequence shown here is derived from an EMBL/GenBank/DDBJ whole genome shotgun (WGS) entry which is preliminary data.</text>
</comment>
<name>D4E8D3_SEROD</name>